<keyword evidence="1" id="KW-0812">Transmembrane</keyword>
<dbReference type="HOGENOM" id="CLU_3264784_0_0_9"/>
<name>B0MBT9_ANACD</name>
<reference evidence="2" key="2">
    <citation type="submission" date="2013-11" db="EMBL/GenBank/DDBJ databases">
        <title>Draft genome sequence of Anaerostipes caccae (DSM 14662).</title>
        <authorList>
            <person name="Sudarsanam P."/>
            <person name="Ley R."/>
            <person name="Guruge J."/>
            <person name="Turnbaugh P.J."/>
            <person name="Mahowald M."/>
            <person name="Liep D."/>
            <person name="Gordon J."/>
        </authorList>
    </citation>
    <scope>NUCLEOTIDE SEQUENCE</scope>
    <source>
        <strain evidence="2">DSM 14662</strain>
    </source>
</reference>
<evidence type="ECO:0000313" key="3">
    <source>
        <dbReference type="Proteomes" id="UP000004935"/>
    </source>
</evidence>
<evidence type="ECO:0000256" key="1">
    <source>
        <dbReference type="SAM" id="Phobius"/>
    </source>
</evidence>
<gene>
    <name evidence="2" type="ORF">ANACAC_01110</name>
</gene>
<sequence>MWGTAEREQRDMVLAVLSCVQASYAAMLTAPVMLKAFGDSG</sequence>
<evidence type="ECO:0000313" key="2">
    <source>
        <dbReference type="EMBL" id="EDR98523.1"/>
    </source>
</evidence>
<dbReference type="STRING" id="411490.ANACAC_01110"/>
<feature type="transmembrane region" description="Helical" evidence="1">
    <location>
        <begin position="12"/>
        <end position="34"/>
    </location>
</feature>
<dbReference type="AlphaFoldDB" id="B0MBT9"/>
<protein>
    <submittedName>
        <fullName evidence="2">Uncharacterized protein</fullName>
    </submittedName>
</protein>
<accession>B0MBT9</accession>
<keyword evidence="3" id="KW-1185">Reference proteome</keyword>
<proteinExistence type="predicted"/>
<comment type="caution">
    <text evidence="2">The sequence shown here is derived from an EMBL/GenBank/DDBJ whole genome shotgun (WGS) entry which is preliminary data.</text>
</comment>
<dbReference type="Proteomes" id="UP000004935">
    <property type="component" value="Unassembled WGS sequence"/>
</dbReference>
<organism evidence="2 3">
    <name type="scientific">Anaerostipes caccae (strain DSM 14662 / CCUG 47493 / JCM 13470 / NCIMB 13811 / L1-92)</name>
    <dbReference type="NCBI Taxonomy" id="411490"/>
    <lineage>
        <taxon>Bacteria</taxon>
        <taxon>Bacillati</taxon>
        <taxon>Bacillota</taxon>
        <taxon>Clostridia</taxon>
        <taxon>Lachnospirales</taxon>
        <taxon>Lachnospiraceae</taxon>
        <taxon>Anaerostipes</taxon>
    </lineage>
</organism>
<keyword evidence="1" id="KW-1133">Transmembrane helix</keyword>
<reference evidence="2" key="1">
    <citation type="submission" date="2007-11" db="EMBL/GenBank/DDBJ databases">
        <authorList>
            <person name="Fulton L."/>
            <person name="Clifton S."/>
            <person name="Fulton B."/>
            <person name="Xu J."/>
            <person name="Minx P."/>
            <person name="Pepin K.H."/>
            <person name="Johnson M."/>
            <person name="Thiruvilangam P."/>
            <person name="Bhonagiri V."/>
            <person name="Nash W.E."/>
            <person name="Mardis E.R."/>
            <person name="Wilson R.K."/>
        </authorList>
    </citation>
    <scope>NUCLEOTIDE SEQUENCE [LARGE SCALE GENOMIC DNA]</scope>
    <source>
        <strain evidence="2">DSM 14662</strain>
    </source>
</reference>
<dbReference type="EMBL" id="ABAX03000010">
    <property type="protein sequence ID" value="EDR98523.1"/>
    <property type="molecule type" value="Genomic_DNA"/>
</dbReference>
<keyword evidence="1" id="KW-0472">Membrane</keyword>